<gene>
    <name evidence="2" type="ORF">AL504_24275</name>
</gene>
<dbReference type="InterPro" id="IPR036291">
    <property type="entry name" value="NAD(P)-bd_dom_sf"/>
</dbReference>
<dbReference type="AlphaFoldDB" id="A0A0X8P326"/>
<dbReference type="GO" id="GO:0005737">
    <property type="term" value="C:cytoplasm"/>
    <property type="evidence" value="ECO:0007669"/>
    <property type="project" value="TreeGrafter"/>
</dbReference>
<dbReference type="RefSeq" id="WP_061073467.1">
    <property type="nucleotide sequence ID" value="NZ_CP014060.2"/>
</dbReference>
<dbReference type="Gene3D" id="3.40.50.720">
    <property type="entry name" value="NAD(P)-binding Rossmann-like Domain"/>
    <property type="match status" value="1"/>
</dbReference>
<dbReference type="EMBL" id="CP014060">
    <property type="protein sequence ID" value="AMG38869.1"/>
    <property type="molecule type" value="Genomic_DNA"/>
</dbReference>
<name>A0A0X8P326_ALCXX</name>
<dbReference type="Proteomes" id="UP000060602">
    <property type="component" value="Chromosome"/>
</dbReference>
<dbReference type="InterPro" id="IPR051783">
    <property type="entry name" value="NAD(P)-dependent_oxidoreduct"/>
</dbReference>
<evidence type="ECO:0000313" key="2">
    <source>
        <dbReference type="EMBL" id="AMG38869.1"/>
    </source>
</evidence>
<feature type="domain" description="NAD-dependent epimerase/dehydratase" evidence="1">
    <location>
        <begin position="4"/>
        <end position="211"/>
    </location>
</feature>
<proteinExistence type="predicted"/>
<dbReference type="InterPro" id="IPR001509">
    <property type="entry name" value="Epimerase_deHydtase"/>
</dbReference>
<evidence type="ECO:0000259" key="1">
    <source>
        <dbReference type="Pfam" id="PF01370"/>
    </source>
</evidence>
<dbReference type="PANTHER" id="PTHR48079:SF6">
    <property type="entry name" value="NAD(P)-BINDING DOMAIN-CONTAINING PROTEIN-RELATED"/>
    <property type="match status" value="1"/>
</dbReference>
<sequence length="296" mass="30417">MKLFITGASGFIGGAVATLMAKAGHEVRGLIRNPERAAELRGFGIEPVLGTLDDAALLAAEARAADAVINAADSDHRGAVEALLEALAGSGKAFIHTSGSSLVADDALGEPSDAVFDETTPVAPVPGKAARIAINDLILASAPGVRSVVLCHSLIYGATEGPRAESVQIPPLVAQARASGIARHVGRGLNRWSNVHVADVAALYQLALEKAPAGSFYFVENGETAFIDLVGAIGQALGLGPAQAWDPVQAVAYWGKDLGAYALGSNSRVRAGKARRELGWAPGHGDVIAWVRQAIA</sequence>
<dbReference type="Pfam" id="PF01370">
    <property type="entry name" value="Epimerase"/>
    <property type="match status" value="1"/>
</dbReference>
<dbReference type="SUPFAM" id="SSF51735">
    <property type="entry name" value="NAD(P)-binding Rossmann-fold domains"/>
    <property type="match status" value="1"/>
</dbReference>
<organism evidence="2 3">
    <name type="scientific">Alcaligenes xylosoxydans xylosoxydans</name>
    <name type="common">Achromobacter xylosoxidans</name>
    <dbReference type="NCBI Taxonomy" id="85698"/>
    <lineage>
        <taxon>Bacteria</taxon>
        <taxon>Pseudomonadati</taxon>
        <taxon>Pseudomonadota</taxon>
        <taxon>Betaproteobacteria</taxon>
        <taxon>Burkholderiales</taxon>
        <taxon>Alcaligenaceae</taxon>
        <taxon>Achromobacter</taxon>
    </lineage>
</organism>
<protein>
    <submittedName>
        <fullName evidence="2">Epimerase</fullName>
    </submittedName>
</protein>
<accession>A0A0X8P326</accession>
<dbReference type="GO" id="GO:0004029">
    <property type="term" value="F:aldehyde dehydrogenase (NAD+) activity"/>
    <property type="evidence" value="ECO:0007669"/>
    <property type="project" value="TreeGrafter"/>
</dbReference>
<evidence type="ECO:0000313" key="3">
    <source>
        <dbReference type="Proteomes" id="UP000060602"/>
    </source>
</evidence>
<dbReference type="PANTHER" id="PTHR48079">
    <property type="entry name" value="PROTEIN YEEZ"/>
    <property type="match status" value="1"/>
</dbReference>
<reference evidence="3" key="1">
    <citation type="submission" date="2015-12" db="EMBL/GenBank/DDBJ databases">
        <title>FDA dAtabase for Regulatory Grade micrObial Sequences (FDA-ARGOS): Supporting development and validation of Infectious Disease Dx tests.</title>
        <authorList>
            <person name="Case J."/>
            <person name="Tallon L."/>
            <person name="Sadzewicz L."/>
            <person name="Sengamalay N."/>
            <person name="Ott S."/>
            <person name="Godinez A."/>
            <person name="Nagaraj S."/>
            <person name="Nadendla S."/>
            <person name="Sichtig H."/>
        </authorList>
    </citation>
    <scope>NUCLEOTIDE SEQUENCE [LARGE SCALE GENOMIC DNA]</scope>
    <source>
        <strain evidence="3">FDAARGOS_147</strain>
    </source>
</reference>